<feature type="region of interest" description="Disordered" evidence="1">
    <location>
        <begin position="34"/>
        <end position="67"/>
    </location>
</feature>
<dbReference type="Proteomes" id="UP000823893">
    <property type="component" value="Unassembled WGS sequence"/>
</dbReference>
<dbReference type="AlphaFoldDB" id="A0A9D2N4D3"/>
<evidence type="ECO:0000313" key="4">
    <source>
        <dbReference type="Proteomes" id="UP000823893"/>
    </source>
</evidence>
<sequence>MKSGKRKTRLICFILTMLLSVCVLSACGANTTKEDRALSNPSAEESAQTNLDIEDSDRKTENNDESGIPGEVFQYMYMNGDKYIYLPFGSSDMNEAAGFEGAVGVAYRIEKPEKREGSQWLYVGDIEQLGGIYDLGSGEYEIRGKGTTYGLTYYDEKVVLTGDSEYAGTYVQISDLDI</sequence>
<dbReference type="EMBL" id="DWWV01000034">
    <property type="protein sequence ID" value="HJC09758.1"/>
    <property type="molecule type" value="Genomic_DNA"/>
</dbReference>
<reference evidence="3" key="1">
    <citation type="journal article" date="2021" name="PeerJ">
        <title>Extensive microbial diversity within the chicken gut microbiome revealed by metagenomics and culture.</title>
        <authorList>
            <person name="Gilroy R."/>
            <person name="Ravi A."/>
            <person name="Getino M."/>
            <person name="Pursley I."/>
            <person name="Horton D.L."/>
            <person name="Alikhan N.F."/>
            <person name="Baker D."/>
            <person name="Gharbi K."/>
            <person name="Hall N."/>
            <person name="Watson M."/>
            <person name="Adriaenssens E.M."/>
            <person name="Foster-Nyarko E."/>
            <person name="Jarju S."/>
            <person name="Secka A."/>
            <person name="Antonio M."/>
            <person name="Oren A."/>
            <person name="Chaudhuri R.R."/>
            <person name="La Ragione R."/>
            <person name="Hildebrand F."/>
            <person name="Pallen M.J."/>
        </authorList>
    </citation>
    <scope>NUCLEOTIDE SEQUENCE</scope>
    <source>
        <strain evidence="3">ChiSxjej6B18-287</strain>
    </source>
</reference>
<gene>
    <name evidence="3" type="ORF">H9935_02960</name>
</gene>
<feature type="compositionally biased region" description="Polar residues" evidence="1">
    <location>
        <begin position="39"/>
        <end position="51"/>
    </location>
</feature>
<comment type="caution">
    <text evidence="3">The sequence shown here is derived from an EMBL/GenBank/DDBJ whole genome shotgun (WGS) entry which is preliminary data.</text>
</comment>
<evidence type="ECO:0008006" key="5">
    <source>
        <dbReference type="Google" id="ProtNLM"/>
    </source>
</evidence>
<organism evidence="3 4">
    <name type="scientific">Candidatus Blautia merdigallinarum</name>
    <dbReference type="NCBI Taxonomy" id="2838495"/>
    <lineage>
        <taxon>Bacteria</taxon>
        <taxon>Bacillati</taxon>
        <taxon>Bacillota</taxon>
        <taxon>Clostridia</taxon>
        <taxon>Lachnospirales</taxon>
        <taxon>Lachnospiraceae</taxon>
        <taxon>Blautia</taxon>
    </lineage>
</organism>
<evidence type="ECO:0000256" key="1">
    <source>
        <dbReference type="SAM" id="MobiDB-lite"/>
    </source>
</evidence>
<feature type="signal peptide" evidence="2">
    <location>
        <begin position="1"/>
        <end position="25"/>
    </location>
</feature>
<dbReference type="PROSITE" id="PS51257">
    <property type="entry name" value="PROKAR_LIPOPROTEIN"/>
    <property type="match status" value="1"/>
</dbReference>
<proteinExistence type="predicted"/>
<keyword evidence="2" id="KW-0732">Signal</keyword>
<evidence type="ECO:0000256" key="2">
    <source>
        <dbReference type="SAM" id="SignalP"/>
    </source>
</evidence>
<feature type="chain" id="PRO_5038372796" description="Lipoprotein" evidence="2">
    <location>
        <begin position="26"/>
        <end position="178"/>
    </location>
</feature>
<evidence type="ECO:0000313" key="3">
    <source>
        <dbReference type="EMBL" id="HJC09758.1"/>
    </source>
</evidence>
<reference evidence="3" key="2">
    <citation type="submission" date="2021-04" db="EMBL/GenBank/DDBJ databases">
        <authorList>
            <person name="Gilroy R."/>
        </authorList>
    </citation>
    <scope>NUCLEOTIDE SEQUENCE</scope>
    <source>
        <strain evidence="3">ChiSxjej6B18-287</strain>
    </source>
</reference>
<name>A0A9D2N4D3_9FIRM</name>
<protein>
    <recommendedName>
        <fullName evidence="5">Lipoprotein</fullName>
    </recommendedName>
</protein>
<accession>A0A9D2N4D3</accession>